<dbReference type="CDD" id="cd13970">
    <property type="entry name" value="ABC1_ADCK3"/>
    <property type="match status" value="1"/>
</dbReference>
<dbReference type="InterPro" id="IPR034646">
    <property type="entry name" value="ADCK3_dom"/>
</dbReference>
<comment type="similarity">
    <text evidence="1">Belongs to the protein kinase superfamily. ADCK protein kinase family.</text>
</comment>
<sequence length="511" mass="56981">MLQRRGHKPVSRESMEGRFKGRIMDIPTPDLCAEHLFDLIPVSVLSIVALALFASRCHPVIACTLRGKSQIVTVMEEENLITGALSRLFKIGETAGRMGLSLMQRKVLEALNRPGASGAGLDQVMRAVETLSRLKGAPMKIGQMLSLHEDLLPPEIISIFKLLQNEAKAAPFSQMKRVLEEDLGDRLGGITSIEERPFAAASIGQVHRAVTEDGREIVLKIQYPDIRGAIDSDLKSLRVVFSSLFQVLDLPFDTVWPELVSRLHEELDYEEELRHLNRYREQLHIDGLVVPEPIPEFSALRVLAMRREEAMSLDRALSFAASLPADEADRLKDRWSMTLLHLIVDGLFHLRFLHADPNAANFGFRENGDVVLYDLGCMKVVPAPISKAYAAVARSVLVNDEQAIPGLLKEAGIHRTNGDPLSLDLLGPHISLITDVFPDKETAFGSDPLVYAKIIELGRESWTESRNIAFPGDILFIHRTLGGHFGNLRRLAARRNWRQAFLELLDAVQAE</sequence>
<accession>A0A833LWI2</accession>
<dbReference type="InterPro" id="IPR011009">
    <property type="entry name" value="Kinase-like_dom_sf"/>
</dbReference>
<proteinExistence type="inferred from homology"/>
<feature type="domain" description="ABC1 atypical kinase-like" evidence="5">
    <location>
        <begin position="163"/>
        <end position="404"/>
    </location>
</feature>
<dbReference type="PANTHER" id="PTHR43851">
    <property type="match status" value="1"/>
</dbReference>
<evidence type="ECO:0000256" key="2">
    <source>
        <dbReference type="ARBA" id="ARBA00022679"/>
    </source>
</evidence>
<dbReference type="GO" id="GO:0005524">
    <property type="term" value="F:ATP binding"/>
    <property type="evidence" value="ECO:0007669"/>
    <property type="project" value="UniProtKB-KW"/>
</dbReference>
<evidence type="ECO:0000313" key="6">
    <source>
        <dbReference type="EMBL" id="KAB2931519.1"/>
    </source>
</evidence>
<evidence type="ECO:0000256" key="3">
    <source>
        <dbReference type="ARBA" id="ARBA00022741"/>
    </source>
</evidence>
<dbReference type="InterPro" id="IPR004147">
    <property type="entry name" value="ABC1_dom"/>
</dbReference>
<organism evidence="6 7">
    <name type="scientific">Leptonema illini</name>
    <dbReference type="NCBI Taxonomy" id="183"/>
    <lineage>
        <taxon>Bacteria</taxon>
        <taxon>Pseudomonadati</taxon>
        <taxon>Spirochaetota</taxon>
        <taxon>Spirochaetia</taxon>
        <taxon>Leptospirales</taxon>
        <taxon>Leptospiraceae</taxon>
        <taxon>Leptonema</taxon>
    </lineage>
</organism>
<name>A0A833LWI2_9LEPT</name>
<evidence type="ECO:0000259" key="5">
    <source>
        <dbReference type="Pfam" id="PF03109"/>
    </source>
</evidence>
<dbReference type="PANTHER" id="PTHR43851:SF3">
    <property type="entry name" value="COENZYME Q8"/>
    <property type="match status" value="1"/>
</dbReference>
<reference evidence="6 7" key="1">
    <citation type="submission" date="2019-10" db="EMBL/GenBank/DDBJ databases">
        <title>Extracellular Electron Transfer in a Candidatus Methanoperedens spp. Enrichment Culture.</title>
        <authorList>
            <person name="Berger S."/>
            <person name="Rangel Shaw D."/>
            <person name="Berben T."/>
            <person name="In 'T Zandt M."/>
            <person name="Frank J."/>
            <person name="Reimann J."/>
            <person name="Jetten M.S.M."/>
            <person name="Welte C.U."/>
        </authorList>
    </citation>
    <scope>NUCLEOTIDE SEQUENCE [LARGE SCALE GENOMIC DNA]</scope>
    <source>
        <strain evidence="6">SB12</strain>
    </source>
</reference>
<dbReference type="SUPFAM" id="SSF56112">
    <property type="entry name" value="Protein kinase-like (PK-like)"/>
    <property type="match status" value="1"/>
</dbReference>
<dbReference type="GO" id="GO:0016301">
    <property type="term" value="F:kinase activity"/>
    <property type="evidence" value="ECO:0007669"/>
    <property type="project" value="UniProtKB-KW"/>
</dbReference>
<dbReference type="AlphaFoldDB" id="A0A833LWI2"/>
<dbReference type="InterPro" id="IPR051409">
    <property type="entry name" value="Atypical_kinase_ADCK"/>
</dbReference>
<keyword evidence="6" id="KW-0418">Kinase</keyword>
<evidence type="ECO:0000256" key="1">
    <source>
        <dbReference type="ARBA" id="ARBA00009670"/>
    </source>
</evidence>
<evidence type="ECO:0000256" key="4">
    <source>
        <dbReference type="ARBA" id="ARBA00022840"/>
    </source>
</evidence>
<keyword evidence="2" id="KW-0808">Transferase</keyword>
<gene>
    <name evidence="6" type="ORF">F9K24_13050</name>
</gene>
<protein>
    <submittedName>
        <fullName evidence="6">AarF/ABC1/UbiB kinase family protein</fullName>
    </submittedName>
</protein>
<dbReference type="GO" id="GO:0006744">
    <property type="term" value="P:ubiquinone biosynthetic process"/>
    <property type="evidence" value="ECO:0007669"/>
    <property type="project" value="TreeGrafter"/>
</dbReference>
<evidence type="ECO:0000313" key="7">
    <source>
        <dbReference type="Proteomes" id="UP000460298"/>
    </source>
</evidence>
<keyword evidence="3" id="KW-0547">Nucleotide-binding</keyword>
<keyword evidence="4" id="KW-0067">ATP-binding</keyword>
<dbReference type="EMBL" id="WBUI01000013">
    <property type="protein sequence ID" value="KAB2931519.1"/>
    <property type="molecule type" value="Genomic_DNA"/>
</dbReference>
<comment type="caution">
    <text evidence="6">The sequence shown here is derived from an EMBL/GenBank/DDBJ whole genome shotgun (WGS) entry which is preliminary data.</text>
</comment>
<dbReference type="Proteomes" id="UP000460298">
    <property type="component" value="Unassembled WGS sequence"/>
</dbReference>
<dbReference type="Pfam" id="PF03109">
    <property type="entry name" value="ABC1"/>
    <property type="match status" value="1"/>
</dbReference>